<gene>
    <name evidence="10" type="ORF">K444DRAFT_662826</name>
</gene>
<reference evidence="10 11" key="1">
    <citation type="submission" date="2016-04" db="EMBL/GenBank/DDBJ databases">
        <title>A degradative enzymes factory behind the ericoid mycorrhizal symbiosis.</title>
        <authorList>
            <consortium name="DOE Joint Genome Institute"/>
            <person name="Martino E."/>
            <person name="Morin E."/>
            <person name="Grelet G."/>
            <person name="Kuo A."/>
            <person name="Kohler A."/>
            <person name="Daghino S."/>
            <person name="Barry K."/>
            <person name="Choi C."/>
            <person name="Cichocki N."/>
            <person name="Clum A."/>
            <person name="Copeland A."/>
            <person name="Hainaut M."/>
            <person name="Haridas S."/>
            <person name="Labutti K."/>
            <person name="Lindquist E."/>
            <person name="Lipzen A."/>
            <person name="Khouja H.-R."/>
            <person name="Murat C."/>
            <person name="Ohm R."/>
            <person name="Olson A."/>
            <person name="Spatafora J."/>
            <person name="Veneault-Fourrey C."/>
            <person name="Henrissat B."/>
            <person name="Grigoriev I."/>
            <person name="Martin F."/>
            <person name="Perotto S."/>
        </authorList>
    </citation>
    <scope>NUCLEOTIDE SEQUENCE [LARGE SCALE GENOMIC DNA]</scope>
    <source>
        <strain evidence="10 11">E</strain>
    </source>
</reference>
<feature type="compositionally biased region" description="Polar residues" evidence="8">
    <location>
        <begin position="246"/>
        <end position="280"/>
    </location>
</feature>
<name>A0A2J6TCS6_9HELO</name>
<organism evidence="10 11">
    <name type="scientific">Hyaloscypha bicolor E</name>
    <dbReference type="NCBI Taxonomy" id="1095630"/>
    <lineage>
        <taxon>Eukaryota</taxon>
        <taxon>Fungi</taxon>
        <taxon>Dikarya</taxon>
        <taxon>Ascomycota</taxon>
        <taxon>Pezizomycotina</taxon>
        <taxon>Leotiomycetes</taxon>
        <taxon>Helotiales</taxon>
        <taxon>Hyaloscyphaceae</taxon>
        <taxon>Hyaloscypha</taxon>
        <taxon>Hyaloscypha bicolor</taxon>
    </lineage>
</organism>
<dbReference type="PANTHER" id="PTHR46174:SF1">
    <property type="entry name" value="CXXC-TYPE ZINC FINGER PROTEIN 1"/>
    <property type="match status" value="1"/>
</dbReference>
<dbReference type="RefSeq" id="XP_024737725.1">
    <property type="nucleotide sequence ID" value="XM_024886751.1"/>
</dbReference>
<dbReference type="GO" id="GO:0045893">
    <property type="term" value="P:positive regulation of DNA-templated transcription"/>
    <property type="evidence" value="ECO:0007669"/>
    <property type="project" value="TreeGrafter"/>
</dbReference>
<dbReference type="Gene3D" id="3.30.40.10">
    <property type="entry name" value="Zinc/RING finger domain, C3HC4 (zinc finger)"/>
    <property type="match status" value="1"/>
</dbReference>
<dbReference type="AlphaFoldDB" id="A0A2J6TCS6"/>
<comment type="subcellular location">
    <subcellularLocation>
        <location evidence="1">Nucleus</location>
    </subcellularLocation>
</comment>
<evidence type="ECO:0000313" key="11">
    <source>
        <dbReference type="Proteomes" id="UP000235371"/>
    </source>
</evidence>
<dbReference type="GO" id="GO:0008270">
    <property type="term" value="F:zinc ion binding"/>
    <property type="evidence" value="ECO:0007669"/>
    <property type="project" value="UniProtKB-KW"/>
</dbReference>
<keyword evidence="2" id="KW-0479">Metal-binding</keyword>
<proteinExistence type="predicted"/>
<dbReference type="PANTHER" id="PTHR46174">
    <property type="entry name" value="CXXC-TYPE ZINC FINGER PROTEIN 1"/>
    <property type="match status" value="1"/>
</dbReference>
<evidence type="ECO:0000256" key="6">
    <source>
        <dbReference type="PROSITE-ProRule" id="PRU00146"/>
    </source>
</evidence>
<keyword evidence="4" id="KW-0862">Zinc</keyword>
<protein>
    <recommendedName>
        <fullName evidence="9">PHD-type domain-containing protein</fullName>
    </recommendedName>
</protein>
<sequence>MDSSVNDMQQATAELAIAPNDASELVPLPLSVLRLQHEIRSTRPPSGLDSGALRVLLFQSSLLLLYPPQAASAQASPPSASGVPQPVPIEVEDPFAVISNNKLGFKYKYPQAAPTPPGEDDVVWNKVYTAADSRMYNKHHKSANESRKYRESGETRHLAIEMLANNKAKHAAAVAAAKASGVPLSSVRSTPKASTSTMASKKKEIKKEASTSSRDGTPGGDVIPMSISEKIKSEGRARKVPPAPPSSSQGTPAPSSAPKQGTPSATVKQGTPSSGLQMNSPAPEKASTVLPPKVQKPAKKGTATTVKKQHAKKSKSDAEKAGTPNTKSASQPSSQMNATASDSESNDGGEYCICRGPDDHRMMVYCDGGCEDWYHCSCVGIDEDDAKELLDRFICPKCHKEGELFTTWKRMCRCNNVPTIQCRKAARVAMDPPSKYCSDECAYLFWKFVSSMVRKDDAPSIGGALNFREVGQLLKEAPTAEEFHKLGQKPRLPVKEGADLTRPVGLDYLNDDEKKQIEELKEQKKTLEDRIKIYQNQQKLLIMVNDRSKIAAKEPNLEIKDFCGFDNRLSMNEEEFDDWFHSEEGKQAFATGRLGPRTAETKEIGACIPYPGQVIPEPPKVSAALDNMCLKPKRRCRHQNWLAIHGTDFVNMQQILKQEMKKLAEAEEEIIEDAELREATKTYYAENETIQLF</sequence>
<evidence type="ECO:0000259" key="9">
    <source>
        <dbReference type="PROSITE" id="PS50016"/>
    </source>
</evidence>
<dbReference type="PROSITE" id="PS01359">
    <property type="entry name" value="ZF_PHD_1"/>
    <property type="match status" value="1"/>
</dbReference>
<keyword evidence="11" id="KW-1185">Reference proteome</keyword>
<feature type="coiled-coil region" evidence="7">
    <location>
        <begin position="510"/>
        <end position="537"/>
    </location>
</feature>
<dbReference type="PROSITE" id="PS50016">
    <property type="entry name" value="ZF_PHD_2"/>
    <property type="match status" value="1"/>
</dbReference>
<dbReference type="InterPro" id="IPR019786">
    <property type="entry name" value="Zinc_finger_PHD-type_CS"/>
</dbReference>
<dbReference type="InterPro" id="IPR001965">
    <property type="entry name" value="Znf_PHD"/>
</dbReference>
<keyword evidence="3 6" id="KW-0863">Zinc-finger</keyword>
<dbReference type="InterPro" id="IPR037869">
    <property type="entry name" value="Spp1/CFP1"/>
</dbReference>
<evidence type="ECO:0000256" key="5">
    <source>
        <dbReference type="ARBA" id="ARBA00023242"/>
    </source>
</evidence>
<feature type="compositionally biased region" description="Low complexity" evidence="8">
    <location>
        <begin position="189"/>
        <end position="199"/>
    </location>
</feature>
<dbReference type="GO" id="GO:0048188">
    <property type="term" value="C:Set1C/COMPASS complex"/>
    <property type="evidence" value="ECO:0007669"/>
    <property type="project" value="InterPro"/>
</dbReference>
<dbReference type="SUPFAM" id="SSF57903">
    <property type="entry name" value="FYVE/PHD zinc finger"/>
    <property type="match status" value="1"/>
</dbReference>
<evidence type="ECO:0000256" key="8">
    <source>
        <dbReference type="SAM" id="MobiDB-lite"/>
    </source>
</evidence>
<dbReference type="InParanoid" id="A0A2J6TCS6"/>
<evidence type="ECO:0000256" key="7">
    <source>
        <dbReference type="SAM" id="Coils"/>
    </source>
</evidence>
<dbReference type="Pfam" id="PF00628">
    <property type="entry name" value="PHD"/>
    <property type="match status" value="1"/>
</dbReference>
<evidence type="ECO:0000313" key="10">
    <source>
        <dbReference type="EMBL" id="PMD60821.1"/>
    </source>
</evidence>
<feature type="compositionally biased region" description="Polar residues" evidence="8">
    <location>
        <begin position="323"/>
        <end position="343"/>
    </location>
</feature>
<keyword evidence="5" id="KW-0539">Nucleus</keyword>
<dbReference type="InterPro" id="IPR013083">
    <property type="entry name" value="Znf_RING/FYVE/PHD"/>
</dbReference>
<dbReference type="GeneID" id="36594828"/>
<dbReference type="STRING" id="1095630.A0A2J6TCS6"/>
<feature type="region of interest" description="Disordered" evidence="8">
    <location>
        <begin position="178"/>
        <end position="347"/>
    </location>
</feature>
<evidence type="ECO:0000256" key="4">
    <source>
        <dbReference type="ARBA" id="ARBA00022833"/>
    </source>
</evidence>
<dbReference type="EMBL" id="KZ613787">
    <property type="protein sequence ID" value="PMD60821.1"/>
    <property type="molecule type" value="Genomic_DNA"/>
</dbReference>
<dbReference type="Proteomes" id="UP000235371">
    <property type="component" value="Unassembled WGS sequence"/>
</dbReference>
<dbReference type="InterPro" id="IPR011011">
    <property type="entry name" value="Znf_FYVE_PHD"/>
</dbReference>
<keyword evidence="7" id="KW-0175">Coiled coil</keyword>
<accession>A0A2J6TCS6</accession>
<feature type="coiled-coil region" evidence="7">
    <location>
        <begin position="649"/>
        <end position="677"/>
    </location>
</feature>
<evidence type="ECO:0000256" key="1">
    <source>
        <dbReference type="ARBA" id="ARBA00004123"/>
    </source>
</evidence>
<dbReference type="InterPro" id="IPR019787">
    <property type="entry name" value="Znf_PHD-finger"/>
</dbReference>
<feature type="domain" description="PHD-type" evidence="9">
    <location>
        <begin position="349"/>
        <end position="401"/>
    </location>
</feature>
<evidence type="ECO:0000256" key="2">
    <source>
        <dbReference type="ARBA" id="ARBA00022723"/>
    </source>
</evidence>
<dbReference type="SMART" id="SM00249">
    <property type="entry name" value="PHD"/>
    <property type="match status" value="1"/>
</dbReference>
<evidence type="ECO:0000256" key="3">
    <source>
        <dbReference type="ARBA" id="ARBA00022771"/>
    </source>
</evidence>
<dbReference type="OrthoDB" id="436852at2759"/>